<protein>
    <submittedName>
        <fullName evidence="1">Uncharacterized protein</fullName>
    </submittedName>
</protein>
<dbReference type="EMBL" id="JAMKPW020000033">
    <property type="protein sequence ID" value="KAK8202042.1"/>
    <property type="molecule type" value="Genomic_DNA"/>
</dbReference>
<name>A0ACC3S8V3_9PEZI</name>
<reference evidence="1" key="1">
    <citation type="submission" date="2024-02" db="EMBL/GenBank/DDBJ databases">
        <title>Metagenome Assembled Genome of Zalaria obscura JY119.</title>
        <authorList>
            <person name="Vighnesh L."/>
            <person name="Jagadeeshwari U."/>
            <person name="Venkata Ramana C."/>
            <person name="Sasikala C."/>
        </authorList>
    </citation>
    <scope>NUCLEOTIDE SEQUENCE</scope>
    <source>
        <strain evidence="1">JY119</strain>
    </source>
</reference>
<sequence length="200" mass="22344">MAVQHEIPTVDVSPYLDPGAPESARNDVVAQVKSACEQYGFFQLVGHGIPIDLQRRALDCAKTFFALPQEQKDVLAMSNAMGNSKRGYERLGGQLLDKKPDLKEGFYIGKELPADHPEAGQFLKGPNQWPDLPKNLLEEPIMEYREALVKLDTLLMQILAEGLDQPPEVMESFTRDPVANLKLLHYPPQISKDKDQFGGE</sequence>
<evidence type="ECO:0000313" key="1">
    <source>
        <dbReference type="EMBL" id="KAK8202042.1"/>
    </source>
</evidence>
<accession>A0ACC3S8V3</accession>
<organism evidence="1 2">
    <name type="scientific">Zalaria obscura</name>
    <dbReference type="NCBI Taxonomy" id="2024903"/>
    <lineage>
        <taxon>Eukaryota</taxon>
        <taxon>Fungi</taxon>
        <taxon>Dikarya</taxon>
        <taxon>Ascomycota</taxon>
        <taxon>Pezizomycotina</taxon>
        <taxon>Dothideomycetes</taxon>
        <taxon>Dothideomycetidae</taxon>
        <taxon>Dothideales</taxon>
        <taxon>Zalariaceae</taxon>
        <taxon>Zalaria</taxon>
    </lineage>
</organism>
<comment type="caution">
    <text evidence="1">The sequence shown here is derived from an EMBL/GenBank/DDBJ whole genome shotgun (WGS) entry which is preliminary data.</text>
</comment>
<keyword evidence="2" id="KW-1185">Reference proteome</keyword>
<gene>
    <name evidence="1" type="ORF">M8818_005567</name>
</gene>
<proteinExistence type="predicted"/>
<dbReference type="Proteomes" id="UP001320706">
    <property type="component" value="Unassembled WGS sequence"/>
</dbReference>
<evidence type="ECO:0000313" key="2">
    <source>
        <dbReference type="Proteomes" id="UP001320706"/>
    </source>
</evidence>